<gene>
    <name evidence="1" type="ORF">J41TS12_06000</name>
</gene>
<name>A0A920CG59_9BACL</name>
<sequence length="79" mass="9165">MIYRLIYGDGMDDENIHLRVKVTSQNTNVHLHRDFDNKHHMRIADIKIEGNRVNRGYGSILMDGVMKLVAQMEIRLVTG</sequence>
<reference evidence="1 2" key="1">
    <citation type="submission" date="2021-03" db="EMBL/GenBank/DDBJ databases">
        <title>Antimicrobial resistance genes in bacteria isolated from Japanese honey, and their potential for conferring macrolide and lincosamide resistance in the American foulbrood pathogen Paenibacillus larvae.</title>
        <authorList>
            <person name="Okamoto M."/>
            <person name="Kumagai M."/>
            <person name="Kanamori H."/>
            <person name="Takamatsu D."/>
        </authorList>
    </citation>
    <scope>NUCLEOTIDE SEQUENCE [LARGE SCALE GENOMIC DNA]</scope>
    <source>
        <strain evidence="1 2">J41TS12</strain>
    </source>
</reference>
<dbReference type="EMBL" id="BORR01000002">
    <property type="protein sequence ID" value="GIO35739.1"/>
    <property type="molecule type" value="Genomic_DNA"/>
</dbReference>
<keyword evidence="2" id="KW-1185">Reference proteome</keyword>
<accession>A0A920CG59</accession>
<protein>
    <submittedName>
        <fullName evidence="1">Uncharacterized protein</fullName>
    </submittedName>
</protein>
<dbReference type="Proteomes" id="UP000681162">
    <property type="component" value="Unassembled WGS sequence"/>
</dbReference>
<organism evidence="1 2">
    <name type="scientific">Paenibacillus antibioticophila</name>
    <dbReference type="NCBI Taxonomy" id="1274374"/>
    <lineage>
        <taxon>Bacteria</taxon>
        <taxon>Bacillati</taxon>
        <taxon>Bacillota</taxon>
        <taxon>Bacilli</taxon>
        <taxon>Bacillales</taxon>
        <taxon>Paenibacillaceae</taxon>
        <taxon>Paenibacillus</taxon>
    </lineage>
</organism>
<evidence type="ECO:0000313" key="1">
    <source>
        <dbReference type="EMBL" id="GIO35739.1"/>
    </source>
</evidence>
<proteinExistence type="predicted"/>
<dbReference type="AlphaFoldDB" id="A0A920CG59"/>
<comment type="caution">
    <text evidence="1">The sequence shown here is derived from an EMBL/GenBank/DDBJ whole genome shotgun (WGS) entry which is preliminary data.</text>
</comment>
<evidence type="ECO:0000313" key="2">
    <source>
        <dbReference type="Proteomes" id="UP000681162"/>
    </source>
</evidence>
<dbReference type="RefSeq" id="WP_212938145.1">
    <property type="nucleotide sequence ID" value="NZ_BORR01000002.1"/>
</dbReference>